<protein>
    <submittedName>
        <fullName evidence="1">Uncharacterized protein</fullName>
    </submittedName>
</protein>
<name>A0A7I8KYQ9_SPIIN</name>
<dbReference type="AlphaFoldDB" id="A0A7I8KYQ9"/>
<reference evidence="1" key="1">
    <citation type="submission" date="2020-02" db="EMBL/GenBank/DDBJ databases">
        <authorList>
            <person name="Scholz U."/>
            <person name="Mascher M."/>
            <person name="Fiebig A."/>
        </authorList>
    </citation>
    <scope>NUCLEOTIDE SEQUENCE</scope>
</reference>
<proteinExistence type="predicted"/>
<evidence type="ECO:0000313" key="1">
    <source>
        <dbReference type="EMBL" id="CAA7402652.1"/>
    </source>
</evidence>
<gene>
    <name evidence="1" type="ORF">SI8410_09013330</name>
</gene>
<sequence>MIPRYCKLGHPFVDSRIEDSKYVDSKVGFFSKIGALWIQTHILFIFHVTATSICIRTSQHFNLGSKCHYQNSTLQLDRGRFIVISSRPYNRRLNQSSIRSSRANLFAQVSTNKNLYTPNVILKCYMCGKSEHKSNIYTKCGTVEENFIEFDIKDTLSHSLVASLVDSKVEDSEYVDLEAAFDWIDGSGLLSFERLHSASSPPSSLPGLDVSTSEAKIAHGISQKTSIAAPTSPYSFFYK</sequence>
<organism evidence="1 2">
    <name type="scientific">Spirodela intermedia</name>
    <name type="common">Intermediate duckweed</name>
    <dbReference type="NCBI Taxonomy" id="51605"/>
    <lineage>
        <taxon>Eukaryota</taxon>
        <taxon>Viridiplantae</taxon>
        <taxon>Streptophyta</taxon>
        <taxon>Embryophyta</taxon>
        <taxon>Tracheophyta</taxon>
        <taxon>Spermatophyta</taxon>
        <taxon>Magnoliopsida</taxon>
        <taxon>Liliopsida</taxon>
        <taxon>Araceae</taxon>
        <taxon>Lemnoideae</taxon>
        <taxon>Spirodela</taxon>
    </lineage>
</organism>
<dbReference type="EMBL" id="LR746272">
    <property type="protein sequence ID" value="CAA7402652.1"/>
    <property type="molecule type" value="Genomic_DNA"/>
</dbReference>
<dbReference type="Proteomes" id="UP000663760">
    <property type="component" value="Chromosome 9"/>
</dbReference>
<evidence type="ECO:0000313" key="2">
    <source>
        <dbReference type="Proteomes" id="UP000663760"/>
    </source>
</evidence>
<keyword evidence="2" id="KW-1185">Reference proteome</keyword>
<accession>A0A7I8KYQ9</accession>